<reference evidence="1 2" key="1">
    <citation type="journal article" date="2006" name="J. Bacteriol.">
        <title>Complete genome sequence of Yersinia pestis strains Antiqua and Nepal516: evidence of gene reduction in an emerging pathogen.</title>
        <authorList>
            <person name="Chain P.S."/>
            <person name="Hu P."/>
            <person name="Malfatti S.A."/>
            <person name="Radnedge L."/>
            <person name="Larimer F."/>
            <person name="Vergez L.M."/>
            <person name="Worsham P."/>
            <person name="Chu M.C."/>
            <person name="Andersen G.L."/>
        </authorList>
    </citation>
    <scope>NUCLEOTIDE SEQUENCE [LARGE SCALE GENOMIC DNA]</scope>
    <source>
        <strain evidence="1 2">Antiqua</strain>
    </source>
</reference>
<evidence type="ECO:0000313" key="1">
    <source>
        <dbReference type="EMBL" id="ABG12412.1"/>
    </source>
</evidence>
<dbReference type="KEGG" id="ypa:YPA_0444"/>
<name>A0A0H2Y4F8_YERPA</name>
<protein>
    <submittedName>
        <fullName evidence="1">Transposase for the IS1541 insertion element</fullName>
    </submittedName>
</protein>
<proteinExistence type="predicted"/>
<dbReference type="AlphaFoldDB" id="A0A0H2Y4F8"/>
<evidence type="ECO:0000313" key="2">
    <source>
        <dbReference type="Proteomes" id="UP000001971"/>
    </source>
</evidence>
<dbReference type="EMBL" id="CP000308">
    <property type="protein sequence ID" value="ABG12412.1"/>
    <property type="molecule type" value="Genomic_DNA"/>
</dbReference>
<dbReference type="Proteomes" id="UP000001971">
    <property type="component" value="Chromosome"/>
</dbReference>
<sequence>MRSGNCKCSTRNQKGVPMRDEKSLAHTRWNCKYHIVFVNDG</sequence>
<accession>A0A0H2Y4F8</accession>
<gene>
    <name evidence="1" type="ordered locus">YPA_0444</name>
</gene>
<organism evidence="1 2">
    <name type="scientific">Yersinia pestis bv. Antiqua (strain Antiqua)</name>
    <dbReference type="NCBI Taxonomy" id="360102"/>
    <lineage>
        <taxon>Bacteria</taxon>
        <taxon>Pseudomonadati</taxon>
        <taxon>Pseudomonadota</taxon>
        <taxon>Gammaproteobacteria</taxon>
        <taxon>Enterobacterales</taxon>
        <taxon>Yersiniaceae</taxon>
        <taxon>Yersinia</taxon>
    </lineage>
</organism>